<dbReference type="AlphaFoldDB" id="A0A8J3CM15"/>
<feature type="transmembrane region" description="Helical" evidence="1">
    <location>
        <begin position="373"/>
        <end position="394"/>
    </location>
</feature>
<feature type="transmembrane region" description="Helical" evidence="1">
    <location>
        <begin position="318"/>
        <end position="336"/>
    </location>
</feature>
<feature type="transmembrane region" description="Helical" evidence="1">
    <location>
        <begin position="446"/>
        <end position="469"/>
    </location>
</feature>
<keyword evidence="3" id="KW-1185">Reference proteome</keyword>
<keyword evidence="1" id="KW-1133">Transmembrane helix</keyword>
<name>A0A8J3CM15_9BURK</name>
<comment type="caution">
    <text evidence="2">The sequence shown here is derived from an EMBL/GenBank/DDBJ whole genome shotgun (WGS) entry which is preliminary data.</text>
</comment>
<feature type="transmembrane region" description="Helical" evidence="1">
    <location>
        <begin position="201"/>
        <end position="231"/>
    </location>
</feature>
<feature type="transmembrane region" description="Helical" evidence="1">
    <location>
        <begin position="79"/>
        <end position="96"/>
    </location>
</feature>
<feature type="transmembrane region" description="Helical" evidence="1">
    <location>
        <begin position="342"/>
        <end position="361"/>
    </location>
</feature>
<evidence type="ECO:0000313" key="2">
    <source>
        <dbReference type="EMBL" id="GHA64564.1"/>
    </source>
</evidence>
<reference evidence="2" key="1">
    <citation type="journal article" date="2014" name="Int. J. Syst. Evol. Microbiol.">
        <title>Complete genome sequence of Corynebacterium casei LMG S-19264T (=DSM 44701T), isolated from a smear-ripened cheese.</title>
        <authorList>
            <consortium name="US DOE Joint Genome Institute (JGI-PGF)"/>
            <person name="Walter F."/>
            <person name="Albersmeier A."/>
            <person name="Kalinowski J."/>
            <person name="Ruckert C."/>
        </authorList>
    </citation>
    <scope>NUCLEOTIDE SEQUENCE</scope>
    <source>
        <strain evidence="2">KCTC 32501</strain>
    </source>
</reference>
<gene>
    <name evidence="2" type="ORF">GCM10009007_01190</name>
</gene>
<feature type="transmembrane region" description="Helical" evidence="1">
    <location>
        <begin position="414"/>
        <end position="434"/>
    </location>
</feature>
<feature type="transmembrane region" description="Helical" evidence="1">
    <location>
        <begin position="23"/>
        <end position="42"/>
    </location>
</feature>
<evidence type="ECO:0000313" key="3">
    <source>
        <dbReference type="Proteomes" id="UP000614287"/>
    </source>
</evidence>
<keyword evidence="1" id="KW-0472">Membrane</keyword>
<keyword evidence="1" id="KW-0812">Transmembrane</keyword>
<dbReference type="EMBL" id="BMZG01000001">
    <property type="protein sequence ID" value="GHA64564.1"/>
    <property type="molecule type" value="Genomic_DNA"/>
</dbReference>
<proteinExistence type="predicted"/>
<dbReference type="Proteomes" id="UP000614287">
    <property type="component" value="Unassembled WGS sequence"/>
</dbReference>
<dbReference type="RefSeq" id="WP_189490288.1">
    <property type="nucleotide sequence ID" value="NZ_BMZG01000001.1"/>
</dbReference>
<organism evidence="2 3">
    <name type="scientific">Formosimonas limnophila</name>
    <dbReference type="NCBI Taxonomy" id="1384487"/>
    <lineage>
        <taxon>Bacteria</taxon>
        <taxon>Pseudomonadati</taxon>
        <taxon>Pseudomonadota</taxon>
        <taxon>Betaproteobacteria</taxon>
        <taxon>Burkholderiales</taxon>
        <taxon>Burkholderiaceae</taxon>
        <taxon>Formosimonas</taxon>
    </lineage>
</organism>
<evidence type="ECO:0000256" key="1">
    <source>
        <dbReference type="SAM" id="Phobius"/>
    </source>
</evidence>
<accession>A0A8J3CM15</accession>
<evidence type="ECO:0008006" key="4">
    <source>
        <dbReference type="Google" id="ProtNLM"/>
    </source>
</evidence>
<feature type="transmembrane region" description="Helical" evidence="1">
    <location>
        <begin position="176"/>
        <end position="195"/>
    </location>
</feature>
<feature type="transmembrane region" description="Helical" evidence="1">
    <location>
        <begin position="243"/>
        <end position="260"/>
    </location>
</feature>
<reference evidence="2" key="2">
    <citation type="submission" date="2020-09" db="EMBL/GenBank/DDBJ databases">
        <authorList>
            <person name="Sun Q."/>
            <person name="Kim S."/>
        </authorList>
    </citation>
    <scope>NUCLEOTIDE SEQUENCE</scope>
    <source>
        <strain evidence="2">KCTC 32501</strain>
    </source>
</reference>
<sequence>MPPNIPTPLRLNQQDAALLPRRFMLLMALLYIIPGLTWRGLWRQEAGSFGVMLTMADGALSDWLMPNVAGMLVTDVGPLPYWIGAIFIKIFSGIFSPFHSAQIAIACQDFFSMTLLWSAVYRLGNRDEVQPQRLAFGGEPMAKDYARMLADSAVLLMIATYGIAAHTHDISEGATVLMAILLWLNGAVASLTRPLTSRWTWAAGLAALGLTLPLSLFVFFVVATLGVLFFVHWRDTSLQTSPVVLLFGLGFPIAWYLGAAQDGEFFQLWLDQQHFAPLSSKDMAFFGRNIFIFTWPIWPLALWCLWQWKMRWQSPMMALGILLLLVPALHLLIAGQRFEESMLFFTPGLLVLAPFGLATLNRGRANIIDWFSLLTFSALILTIWLFWMTAWIGAPSQLSENIYKLAPNFEMAFKWWPFLIAIVMTIAWLTILRWRLYFQPRAIWKSVALSSSGLVVVWVLLATLAMPWLDETRSYESTGQSLAAQLPVQTTCVHGNDLSLNTRGAMRYYANVPFVSMREAFKEVRCPYILSTANALAAKNIDIKQANFELDGRRWSQVWSGERPVERKNPLILLRQN</sequence>
<protein>
    <recommendedName>
        <fullName evidence="4">Glycosyltransferase</fullName>
    </recommendedName>
</protein>
<feature type="transmembrane region" description="Helical" evidence="1">
    <location>
        <begin position="285"/>
        <end position="306"/>
    </location>
</feature>